<keyword evidence="4" id="KW-1134">Transmembrane beta strand</keyword>
<gene>
    <name evidence="9" type="ORF">IV203_021987</name>
</gene>
<dbReference type="GO" id="GO:0005741">
    <property type="term" value="C:mitochondrial outer membrane"/>
    <property type="evidence" value="ECO:0007669"/>
    <property type="project" value="UniProtKB-SubCell"/>
</dbReference>
<comment type="subcellular location">
    <subcellularLocation>
        <location evidence="1">Membrane</location>
        <topology evidence="1">Multi-pass membrane protein</topology>
    </subcellularLocation>
    <subcellularLocation>
        <location evidence="2">Mitochondrion outer membrane</location>
    </subcellularLocation>
</comment>
<dbReference type="PANTHER" id="PTHR10802">
    <property type="entry name" value="MITOCHONDRIAL IMPORT RECEPTOR SUBUNIT TOM40"/>
    <property type="match status" value="1"/>
</dbReference>
<evidence type="ECO:0000256" key="6">
    <source>
        <dbReference type="ARBA" id="ARBA00022787"/>
    </source>
</evidence>
<keyword evidence="7" id="KW-0472">Membrane</keyword>
<evidence type="ECO:0000256" key="2">
    <source>
        <dbReference type="ARBA" id="ARBA00004294"/>
    </source>
</evidence>
<dbReference type="OrthoDB" id="19656at2759"/>
<keyword evidence="6" id="KW-0496">Mitochondrion</keyword>
<comment type="caution">
    <text evidence="9">The sequence shown here is derived from an EMBL/GenBank/DDBJ whole genome shotgun (WGS) entry which is preliminary data.</text>
</comment>
<dbReference type="Pfam" id="PF01459">
    <property type="entry name" value="Porin_3"/>
    <property type="match status" value="1"/>
</dbReference>
<keyword evidence="5" id="KW-0812">Transmembrane</keyword>
<feature type="compositionally biased region" description="Low complexity" evidence="8">
    <location>
        <begin position="24"/>
        <end position="42"/>
    </location>
</feature>
<keyword evidence="3" id="KW-0813">Transport</keyword>
<keyword evidence="10" id="KW-1185">Reference proteome</keyword>
<organism evidence="9 10">
    <name type="scientific">Nitzschia inconspicua</name>
    <dbReference type="NCBI Taxonomy" id="303405"/>
    <lineage>
        <taxon>Eukaryota</taxon>
        <taxon>Sar</taxon>
        <taxon>Stramenopiles</taxon>
        <taxon>Ochrophyta</taxon>
        <taxon>Bacillariophyta</taxon>
        <taxon>Bacillariophyceae</taxon>
        <taxon>Bacillariophycidae</taxon>
        <taxon>Bacillariales</taxon>
        <taxon>Bacillariaceae</taxon>
        <taxon>Nitzschia</taxon>
    </lineage>
</organism>
<evidence type="ECO:0000256" key="4">
    <source>
        <dbReference type="ARBA" id="ARBA00022452"/>
    </source>
</evidence>
<protein>
    <submittedName>
        <fullName evidence="9">Eukaryotic porin</fullName>
    </submittedName>
</protein>
<evidence type="ECO:0000256" key="8">
    <source>
        <dbReference type="SAM" id="MobiDB-lite"/>
    </source>
</evidence>
<name>A0A9K3PGE8_9STRA</name>
<keyword evidence="6" id="KW-1000">Mitochondrion outer membrane</keyword>
<dbReference type="GO" id="GO:0008320">
    <property type="term" value="F:protein transmembrane transporter activity"/>
    <property type="evidence" value="ECO:0007669"/>
    <property type="project" value="InterPro"/>
</dbReference>
<sequence>MGAGGSKSQQRSSATNFAVPPSPVSLFTSSSILSGSSLSSLSKTRCDDSTPPPPPPPPGGAIPPPPPPSSSDPSSQSLPIEDGNKSSSPEEDSIARAAAAASAFINPGPYEQAPQDLKRLVMLDTYDGFRCDINKQLSPYMAVVHSFWLGTNMIPDGRRRTYTWLTQVADETSLYMARVDPDRLSVDGRIHKALLGGLAMAKLQVGVSADGQSDQCLLDVDVNGPSWAGNFKYGSMGGGTVYGCSFHQGITPNLSMGGEGMYVSANGNMISSYMVKYSMPASGDPVDERTLGPRRPGAPLPDGPSSTFLAQFAPGSPSGLPLSLNYKRIVTPNRVTLGAELACDPFTLASNVMLGAEFKFSRSKLQVAVDGSAKIQSVLEAKLGKEPGQPSLTLCAEVDHLKDEMKFGYGLSIDG</sequence>
<evidence type="ECO:0000313" key="9">
    <source>
        <dbReference type="EMBL" id="KAG7343979.1"/>
    </source>
</evidence>
<dbReference type="EMBL" id="JAGRRH010000023">
    <property type="protein sequence ID" value="KAG7343979.1"/>
    <property type="molecule type" value="Genomic_DNA"/>
</dbReference>
<reference evidence="9" key="1">
    <citation type="journal article" date="2021" name="Sci. Rep.">
        <title>Diploid genomic architecture of Nitzschia inconspicua, an elite biomass production diatom.</title>
        <authorList>
            <person name="Oliver A."/>
            <person name="Podell S."/>
            <person name="Pinowska A."/>
            <person name="Traller J.C."/>
            <person name="Smith S.R."/>
            <person name="McClure R."/>
            <person name="Beliaev A."/>
            <person name="Bohutskyi P."/>
            <person name="Hill E.A."/>
            <person name="Rabines A."/>
            <person name="Zheng H."/>
            <person name="Allen L.Z."/>
            <person name="Kuo A."/>
            <person name="Grigoriev I.V."/>
            <person name="Allen A.E."/>
            <person name="Hazlebeck D."/>
            <person name="Allen E.E."/>
        </authorList>
    </citation>
    <scope>NUCLEOTIDE SEQUENCE</scope>
    <source>
        <strain evidence="9">Hildebrandi</strain>
    </source>
</reference>
<evidence type="ECO:0000256" key="5">
    <source>
        <dbReference type="ARBA" id="ARBA00022692"/>
    </source>
</evidence>
<evidence type="ECO:0000256" key="7">
    <source>
        <dbReference type="ARBA" id="ARBA00023136"/>
    </source>
</evidence>
<evidence type="ECO:0000256" key="3">
    <source>
        <dbReference type="ARBA" id="ARBA00022448"/>
    </source>
</evidence>
<feature type="region of interest" description="Disordered" evidence="8">
    <location>
        <begin position="1"/>
        <end position="93"/>
    </location>
</feature>
<dbReference type="InterPro" id="IPR027246">
    <property type="entry name" value="Porin_Euk/Tom40"/>
</dbReference>
<proteinExistence type="predicted"/>
<evidence type="ECO:0000256" key="1">
    <source>
        <dbReference type="ARBA" id="ARBA00004141"/>
    </source>
</evidence>
<feature type="compositionally biased region" description="Polar residues" evidence="8">
    <location>
        <begin position="1"/>
        <end position="16"/>
    </location>
</feature>
<dbReference type="GO" id="GO:0030150">
    <property type="term" value="P:protein import into mitochondrial matrix"/>
    <property type="evidence" value="ECO:0007669"/>
    <property type="project" value="InterPro"/>
</dbReference>
<accession>A0A9K3PGE8</accession>
<evidence type="ECO:0000313" key="10">
    <source>
        <dbReference type="Proteomes" id="UP000693970"/>
    </source>
</evidence>
<dbReference type="AlphaFoldDB" id="A0A9K3PGE8"/>
<reference evidence="9" key="2">
    <citation type="submission" date="2021-04" db="EMBL/GenBank/DDBJ databases">
        <authorList>
            <person name="Podell S."/>
        </authorList>
    </citation>
    <scope>NUCLEOTIDE SEQUENCE</scope>
    <source>
        <strain evidence="9">Hildebrandi</strain>
    </source>
</reference>
<dbReference type="InterPro" id="IPR037930">
    <property type="entry name" value="Tom40"/>
</dbReference>
<feature type="compositionally biased region" description="Pro residues" evidence="8">
    <location>
        <begin position="50"/>
        <end position="70"/>
    </location>
</feature>
<dbReference type="CDD" id="cd07305">
    <property type="entry name" value="Porin3_Tom40"/>
    <property type="match status" value="1"/>
</dbReference>
<dbReference type="Proteomes" id="UP000693970">
    <property type="component" value="Unassembled WGS sequence"/>
</dbReference>